<reference evidence="2 3" key="1">
    <citation type="submission" date="2013-04" db="EMBL/GenBank/DDBJ databases">
        <title>The Genome Sequence of Treponema medium ATCC 700293.</title>
        <authorList>
            <consortium name="The Broad Institute Genomics Platform"/>
            <person name="Earl A."/>
            <person name="Ward D."/>
            <person name="Feldgarden M."/>
            <person name="Gevers D."/>
            <person name="Leonetti C."/>
            <person name="Blanton J.M."/>
            <person name="Dewhirst F.E."/>
            <person name="Izard J."/>
            <person name="Walker B."/>
            <person name="Young S."/>
            <person name="Zeng Q."/>
            <person name="Gargeya S."/>
            <person name="Fitzgerald M."/>
            <person name="Haas B."/>
            <person name="Abouelleil A."/>
            <person name="Allen A.W."/>
            <person name="Alvarado L."/>
            <person name="Arachchi H.M."/>
            <person name="Berlin A.M."/>
            <person name="Chapman S.B."/>
            <person name="Gainer-Dewar J."/>
            <person name="Goldberg J."/>
            <person name="Griggs A."/>
            <person name="Gujja S."/>
            <person name="Hansen M."/>
            <person name="Howarth C."/>
            <person name="Imamovic A."/>
            <person name="Ireland A."/>
            <person name="Larimer J."/>
            <person name="McCowan C."/>
            <person name="Murphy C."/>
            <person name="Pearson M."/>
            <person name="Poon T.W."/>
            <person name="Priest M."/>
            <person name="Roberts A."/>
            <person name="Saif S."/>
            <person name="Shea T."/>
            <person name="Sisk P."/>
            <person name="Sykes S."/>
            <person name="Wortman J."/>
            <person name="Nusbaum C."/>
            <person name="Birren B."/>
        </authorList>
    </citation>
    <scope>NUCLEOTIDE SEQUENCE [LARGE SCALE GENOMIC DNA]</scope>
    <source>
        <strain evidence="2 3">ATCC 700293</strain>
    </source>
</reference>
<dbReference type="InterPro" id="IPR024471">
    <property type="entry name" value="DUF2715"/>
</dbReference>
<dbReference type="Pfam" id="PF10895">
    <property type="entry name" value="DUF2715"/>
    <property type="match status" value="1"/>
</dbReference>
<keyword evidence="1" id="KW-0732">Signal</keyword>
<organism evidence="2 3">
    <name type="scientific">Treponema medium ATCC 700293</name>
    <dbReference type="NCBI Taxonomy" id="1125700"/>
    <lineage>
        <taxon>Bacteria</taxon>
        <taxon>Pseudomonadati</taxon>
        <taxon>Spirochaetota</taxon>
        <taxon>Spirochaetia</taxon>
        <taxon>Spirochaetales</taxon>
        <taxon>Treponemataceae</taxon>
        <taxon>Treponema</taxon>
    </lineage>
</organism>
<gene>
    <name evidence="2" type="ORF">HMPREF9195_01018</name>
</gene>
<dbReference type="RefSeq" id="WP_016522977.1">
    <property type="nucleotide sequence ID" value="NZ_KE332517.1"/>
</dbReference>
<accession>A0AA87TF94</accession>
<evidence type="ECO:0000256" key="1">
    <source>
        <dbReference type="SAM" id="SignalP"/>
    </source>
</evidence>
<sequence length="199" mass="22075">MKRNCITAVLLLAPLYLFAAGFDHFVFAPHNGMTGAILAHTSRYADKMYLYETMAGPAIGLDIIFVQKKNGFTFMVNNNIMPIFIIEHRTDPYKPPESMHGEARSMGFGIIGYFEFLFGYTHGIGSNFELMVGIGPAGLWPLAPALNMRLSGAYYFNKKCGIFFGVGNSLGCLPYPTRRDINIVNATVISIGPVFRIDR</sequence>
<protein>
    <recommendedName>
        <fullName evidence="4">Outer membrane protein beta-barrel domain-containing protein</fullName>
    </recommendedName>
</protein>
<proteinExistence type="predicted"/>
<dbReference type="EMBL" id="ATFE01000006">
    <property type="protein sequence ID" value="EPF29233.1"/>
    <property type="molecule type" value="Genomic_DNA"/>
</dbReference>
<dbReference type="AlphaFoldDB" id="A0AA87TF94"/>
<evidence type="ECO:0008006" key="4">
    <source>
        <dbReference type="Google" id="ProtNLM"/>
    </source>
</evidence>
<evidence type="ECO:0000313" key="2">
    <source>
        <dbReference type="EMBL" id="EPF29233.1"/>
    </source>
</evidence>
<feature type="chain" id="PRO_5041644869" description="Outer membrane protein beta-barrel domain-containing protein" evidence="1">
    <location>
        <begin position="20"/>
        <end position="199"/>
    </location>
</feature>
<comment type="caution">
    <text evidence="2">The sequence shown here is derived from an EMBL/GenBank/DDBJ whole genome shotgun (WGS) entry which is preliminary data.</text>
</comment>
<feature type="signal peptide" evidence="1">
    <location>
        <begin position="1"/>
        <end position="19"/>
    </location>
</feature>
<evidence type="ECO:0000313" key="3">
    <source>
        <dbReference type="Proteomes" id="UP000014634"/>
    </source>
</evidence>
<dbReference type="Proteomes" id="UP000014634">
    <property type="component" value="Unassembled WGS sequence"/>
</dbReference>
<name>A0AA87TF94_TREMD</name>